<evidence type="ECO:0000256" key="2">
    <source>
        <dbReference type="ARBA" id="ARBA00022692"/>
    </source>
</evidence>
<organism evidence="7 8">
    <name type="scientific">Sulfuriferula multivorans</name>
    <dbReference type="NCBI Taxonomy" id="1559896"/>
    <lineage>
        <taxon>Bacteria</taxon>
        <taxon>Pseudomonadati</taxon>
        <taxon>Pseudomonadota</taxon>
        <taxon>Betaproteobacteria</taxon>
        <taxon>Nitrosomonadales</taxon>
        <taxon>Sulfuricellaceae</taxon>
        <taxon>Sulfuriferula</taxon>
    </lineage>
</organism>
<dbReference type="PANTHER" id="PTHR33507:SF3">
    <property type="entry name" value="INNER MEMBRANE PROTEIN YBBJ"/>
    <property type="match status" value="1"/>
</dbReference>
<dbReference type="EMBL" id="BGOW01000002">
    <property type="protein sequence ID" value="GBL44575.1"/>
    <property type="molecule type" value="Genomic_DNA"/>
</dbReference>
<name>A0A401JA73_9PROT</name>
<accession>A0A401JA73</accession>
<sequence>MQPMTFWFILASVLIALEIFTGTFYLLVFGAAAGAAGFTALYGYPLAAQLVVAAMFGVIGLVWLRRRPKIERPADDVLDIGQAVEVSTWLDNNTARVRYRGTEWDARLMEGETAQPTHCIIREIRGNTLILSAKP</sequence>
<dbReference type="RefSeq" id="WP_124703420.1">
    <property type="nucleotide sequence ID" value="NZ_BGOW01000002.1"/>
</dbReference>
<evidence type="ECO:0000256" key="1">
    <source>
        <dbReference type="ARBA" id="ARBA00004141"/>
    </source>
</evidence>
<evidence type="ECO:0000259" key="6">
    <source>
        <dbReference type="Pfam" id="PF01957"/>
    </source>
</evidence>
<keyword evidence="3 5" id="KW-1133">Transmembrane helix</keyword>
<keyword evidence="4 5" id="KW-0472">Membrane</keyword>
<keyword evidence="8" id="KW-1185">Reference proteome</keyword>
<comment type="caution">
    <text evidence="7">The sequence shown here is derived from an EMBL/GenBank/DDBJ whole genome shotgun (WGS) entry which is preliminary data.</text>
</comment>
<feature type="domain" description="NfeD-like C-terminal" evidence="6">
    <location>
        <begin position="79"/>
        <end position="130"/>
    </location>
</feature>
<evidence type="ECO:0000256" key="4">
    <source>
        <dbReference type="ARBA" id="ARBA00023136"/>
    </source>
</evidence>
<dbReference type="PANTHER" id="PTHR33507">
    <property type="entry name" value="INNER MEMBRANE PROTEIN YBBJ"/>
    <property type="match status" value="1"/>
</dbReference>
<dbReference type="GO" id="GO:0006508">
    <property type="term" value="P:proteolysis"/>
    <property type="evidence" value="ECO:0007669"/>
    <property type="project" value="UniProtKB-KW"/>
</dbReference>
<keyword evidence="7" id="KW-0645">Protease</keyword>
<comment type="subcellular location">
    <subcellularLocation>
        <location evidence="1">Membrane</location>
        <topology evidence="1">Multi-pass membrane protein</topology>
    </subcellularLocation>
</comment>
<protein>
    <submittedName>
        <fullName evidence="7">Putative activity regulator of membrane protease YbbK</fullName>
    </submittedName>
</protein>
<evidence type="ECO:0000256" key="3">
    <source>
        <dbReference type="ARBA" id="ARBA00022989"/>
    </source>
</evidence>
<reference evidence="7 8" key="1">
    <citation type="journal article" date="2019" name="Front. Microbiol.">
        <title>Genomes of Neutrophilic Sulfur-Oxidizing Chemolithoautotrophs Representing 9 Proteobacterial Species From 8 Genera.</title>
        <authorList>
            <person name="Watanabe T."/>
            <person name="Kojima H."/>
            <person name="Umezawa K."/>
            <person name="Hori C."/>
            <person name="Takasuka T.E."/>
            <person name="Kato Y."/>
            <person name="Fukui M."/>
        </authorList>
    </citation>
    <scope>NUCLEOTIDE SEQUENCE [LARGE SCALE GENOMIC DNA]</scope>
    <source>
        <strain evidence="7 8">TTN</strain>
    </source>
</reference>
<dbReference type="Gene3D" id="2.40.50.140">
    <property type="entry name" value="Nucleic acid-binding proteins"/>
    <property type="match status" value="1"/>
</dbReference>
<dbReference type="Pfam" id="PF01957">
    <property type="entry name" value="NfeD"/>
    <property type="match status" value="1"/>
</dbReference>
<dbReference type="Proteomes" id="UP000286806">
    <property type="component" value="Unassembled WGS sequence"/>
</dbReference>
<evidence type="ECO:0000313" key="8">
    <source>
        <dbReference type="Proteomes" id="UP000286806"/>
    </source>
</evidence>
<proteinExistence type="predicted"/>
<dbReference type="AlphaFoldDB" id="A0A401JA73"/>
<dbReference type="InterPro" id="IPR002810">
    <property type="entry name" value="NfeD-like_C"/>
</dbReference>
<evidence type="ECO:0000256" key="5">
    <source>
        <dbReference type="SAM" id="Phobius"/>
    </source>
</evidence>
<feature type="transmembrane region" description="Helical" evidence="5">
    <location>
        <begin position="7"/>
        <end position="36"/>
    </location>
</feature>
<keyword evidence="2 5" id="KW-0812">Transmembrane</keyword>
<dbReference type="InterPro" id="IPR052165">
    <property type="entry name" value="Membrane_assoc_protease"/>
</dbReference>
<gene>
    <name evidence="7" type="ORF">SFMTTN_0375</name>
</gene>
<keyword evidence="7" id="KW-0378">Hydrolase</keyword>
<dbReference type="GO" id="GO:0008233">
    <property type="term" value="F:peptidase activity"/>
    <property type="evidence" value="ECO:0007669"/>
    <property type="project" value="UniProtKB-KW"/>
</dbReference>
<feature type="transmembrane region" description="Helical" evidence="5">
    <location>
        <begin position="42"/>
        <end position="64"/>
    </location>
</feature>
<dbReference type="GO" id="GO:0005886">
    <property type="term" value="C:plasma membrane"/>
    <property type="evidence" value="ECO:0007669"/>
    <property type="project" value="TreeGrafter"/>
</dbReference>
<evidence type="ECO:0000313" key="7">
    <source>
        <dbReference type="EMBL" id="GBL44575.1"/>
    </source>
</evidence>
<dbReference type="OrthoDB" id="5654021at2"/>
<dbReference type="InterPro" id="IPR012340">
    <property type="entry name" value="NA-bd_OB-fold"/>
</dbReference>